<accession>D2TEA0</accession>
<sequence length="54" mass="5937">LSLPLQSPLKFLPLEDSVRRKWPLSAAFTTLKAPKIAPRSTASLASLSMNTTRK</sequence>
<evidence type="ECO:0000313" key="1">
    <source>
        <dbReference type="EMBL" id="CAZ64531.1"/>
    </source>
</evidence>
<reference evidence="1" key="2">
    <citation type="submission" date="2009-06" db="EMBL/GenBank/DDBJ databases">
        <title>Molecular genetics of Populus trichocarpa from British Columbia.</title>
        <authorList>
            <person name="Ismail M."/>
        </authorList>
    </citation>
    <scope>NUCLEOTIDE SEQUENCE</scope>
</reference>
<reference evidence="1" key="1">
    <citation type="submission" date="2009-06" db="EMBL/GenBank/DDBJ databases">
        <title>Gene-based SNP discovery and linkage disequilibrium in Populus trichocarpa.</title>
        <authorList>
            <person name="Ismail M."/>
            <person name="Ingvarsson P.K."/>
            <person name="Constabel C."/>
            <person name="El-Kassaby Y.A."/>
        </authorList>
    </citation>
    <scope>NUCLEOTIDE SEQUENCE</scope>
</reference>
<feature type="non-terminal residue" evidence="1">
    <location>
        <position position="1"/>
    </location>
</feature>
<name>D2TEA0_POPTR</name>
<organism evidence="1">
    <name type="scientific">Populus trichocarpa</name>
    <name type="common">Western balsam poplar</name>
    <name type="synonym">Populus balsamifera subsp. trichocarpa</name>
    <dbReference type="NCBI Taxonomy" id="3694"/>
    <lineage>
        <taxon>Eukaryota</taxon>
        <taxon>Viridiplantae</taxon>
        <taxon>Streptophyta</taxon>
        <taxon>Embryophyta</taxon>
        <taxon>Tracheophyta</taxon>
        <taxon>Spermatophyta</taxon>
        <taxon>Magnoliopsida</taxon>
        <taxon>eudicotyledons</taxon>
        <taxon>Gunneridae</taxon>
        <taxon>Pentapetalae</taxon>
        <taxon>rosids</taxon>
        <taxon>fabids</taxon>
        <taxon>Malpighiales</taxon>
        <taxon>Salicaceae</taxon>
        <taxon>Saliceae</taxon>
        <taxon>Populus</taxon>
    </lineage>
</organism>
<feature type="non-terminal residue" evidence="1">
    <location>
        <position position="54"/>
    </location>
</feature>
<gene>
    <name evidence="1" type="primary">ci-1</name>
</gene>
<dbReference type="AlphaFoldDB" id="D2TEA0"/>
<dbReference type="EMBL" id="FN396884">
    <property type="protein sequence ID" value="CAZ64531.1"/>
    <property type="molecule type" value="Genomic_DNA"/>
</dbReference>
<proteinExistence type="predicted"/>
<protein>
    <submittedName>
        <fullName evidence="1">Cysteine protease inhibitor 1</fullName>
    </submittedName>
</protein>